<evidence type="ECO:0000256" key="1">
    <source>
        <dbReference type="SAM" id="MobiDB-lite"/>
    </source>
</evidence>
<feature type="transmembrane region" description="Helical" evidence="2">
    <location>
        <begin position="248"/>
        <end position="270"/>
    </location>
</feature>
<feature type="region of interest" description="Disordered" evidence="1">
    <location>
        <begin position="211"/>
        <end position="243"/>
    </location>
</feature>
<evidence type="ECO:0000313" key="4">
    <source>
        <dbReference type="EMBL" id="RKO86083.1"/>
    </source>
</evidence>
<feature type="signal peptide" evidence="3">
    <location>
        <begin position="1"/>
        <end position="26"/>
    </location>
</feature>
<dbReference type="AlphaFoldDB" id="A0A4P9W478"/>
<feature type="compositionally biased region" description="Low complexity" evidence="1">
    <location>
        <begin position="301"/>
        <end position="311"/>
    </location>
</feature>
<dbReference type="Proteomes" id="UP000269721">
    <property type="component" value="Unassembled WGS sequence"/>
</dbReference>
<evidence type="ECO:0000256" key="2">
    <source>
        <dbReference type="SAM" id="Phobius"/>
    </source>
</evidence>
<feature type="chain" id="PRO_5020294029" evidence="3">
    <location>
        <begin position="27"/>
        <end position="311"/>
    </location>
</feature>
<dbReference type="EMBL" id="KZ998491">
    <property type="protein sequence ID" value="RKO86083.1"/>
    <property type="molecule type" value="Genomic_DNA"/>
</dbReference>
<feature type="compositionally biased region" description="Low complexity" evidence="1">
    <location>
        <begin position="230"/>
        <end position="243"/>
    </location>
</feature>
<keyword evidence="5" id="KW-1185">Reference proteome</keyword>
<feature type="compositionally biased region" description="Pro residues" evidence="1">
    <location>
        <begin position="211"/>
        <end position="220"/>
    </location>
</feature>
<keyword evidence="3" id="KW-0732">Signal</keyword>
<feature type="region of interest" description="Disordered" evidence="1">
    <location>
        <begin position="289"/>
        <end position="311"/>
    </location>
</feature>
<protein>
    <submittedName>
        <fullName evidence="4">Uncharacterized protein</fullName>
    </submittedName>
</protein>
<reference evidence="5" key="1">
    <citation type="journal article" date="2018" name="Nat. Microbiol.">
        <title>Leveraging single-cell genomics to expand the fungal tree of life.</title>
        <authorList>
            <person name="Ahrendt S.R."/>
            <person name="Quandt C.A."/>
            <person name="Ciobanu D."/>
            <person name="Clum A."/>
            <person name="Salamov A."/>
            <person name="Andreopoulos B."/>
            <person name="Cheng J.F."/>
            <person name="Woyke T."/>
            <person name="Pelin A."/>
            <person name="Henrissat B."/>
            <person name="Reynolds N.K."/>
            <person name="Benny G.L."/>
            <person name="Smith M.E."/>
            <person name="James T.Y."/>
            <person name="Grigoriev I.V."/>
        </authorList>
    </citation>
    <scope>NUCLEOTIDE SEQUENCE [LARGE SCALE GENOMIC DNA]</scope>
</reference>
<keyword evidence="2" id="KW-1133">Transmembrane helix</keyword>
<accession>A0A4P9W478</accession>
<proteinExistence type="predicted"/>
<sequence length="311" mass="32708">MPSTVARATYLSASAMIATLLLFSLASSVLRQAGQSVVQPSMLGVASVVTPTQWLLFGGSQQGQGSQLGLRNADAGRSEQLHHCDPSRRTADDRPCKSNFPYRVLAVFWAGSMGWNAGGANNQEEQAILYSQRTDPNIFNGSRGNINPNLANDPLKMVIFDTQSHTWTTTTLVPASASVTQTITERVDSVSVVLQDSLCVWVPPQWISPPPQGLPNPFPDLTPLTPGTANNSTTLGPSNSSSASSTPIAAIVGGVVGGVVLLAVGGILLYRYGLPARKKPAHAPVHTMLPVGEPPQPPMAAPAAPIAEEPY</sequence>
<gene>
    <name evidence="4" type="ORF">BDK51DRAFT_38002</name>
</gene>
<evidence type="ECO:0000256" key="3">
    <source>
        <dbReference type="SAM" id="SignalP"/>
    </source>
</evidence>
<name>A0A4P9W478_9FUNG</name>
<keyword evidence="2" id="KW-0472">Membrane</keyword>
<evidence type="ECO:0000313" key="5">
    <source>
        <dbReference type="Proteomes" id="UP000269721"/>
    </source>
</evidence>
<keyword evidence="2" id="KW-0812">Transmembrane</keyword>
<organism evidence="4 5">
    <name type="scientific">Blyttiomyces helicus</name>
    <dbReference type="NCBI Taxonomy" id="388810"/>
    <lineage>
        <taxon>Eukaryota</taxon>
        <taxon>Fungi</taxon>
        <taxon>Fungi incertae sedis</taxon>
        <taxon>Chytridiomycota</taxon>
        <taxon>Chytridiomycota incertae sedis</taxon>
        <taxon>Chytridiomycetes</taxon>
        <taxon>Chytridiomycetes incertae sedis</taxon>
        <taxon>Blyttiomyces</taxon>
    </lineage>
</organism>